<dbReference type="HOGENOM" id="CLU_1873696_0_0_6"/>
<keyword evidence="1" id="KW-0472">Membrane</keyword>
<dbReference type="AlphaFoldDB" id="A0A0A7EDB7"/>
<dbReference type="EMBL" id="CP009888">
    <property type="protein sequence ID" value="AIY64579.1"/>
    <property type="molecule type" value="Genomic_DNA"/>
</dbReference>
<organism evidence="2 3">
    <name type="scientific">Pseudoalteromonas piratica</name>
    <dbReference type="NCBI Taxonomy" id="1348114"/>
    <lineage>
        <taxon>Bacteria</taxon>
        <taxon>Pseudomonadati</taxon>
        <taxon>Pseudomonadota</taxon>
        <taxon>Gammaproteobacteria</taxon>
        <taxon>Alteromonadales</taxon>
        <taxon>Pseudoalteromonadaceae</taxon>
        <taxon>Pseudoalteromonas</taxon>
    </lineage>
</organism>
<keyword evidence="1" id="KW-0812">Transmembrane</keyword>
<name>A0A0A7EDB7_9GAMM</name>
<feature type="transmembrane region" description="Helical" evidence="1">
    <location>
        <begin position="12"/>
        <end position="32"/>
    </location>
</feature>
<evidence type="ECO:0008006" key="4">
    <source>
        <dbReference type="Google" id="ProtNLM"/>
    </source>
</evidence>
<gene>
    <name evidence="2" type="ORF">OM33_05010</name>
</gene>
<evidence type="ECO:0000313" key="2">
    <source>
        <dbReference type="EMBL" id="AIY64579.1"/>
    </source>
</evidence>
<dbReference type="RefSeq" id="WP_038639517.1">
    <property type="nucleotide sequence ID" value="NZ_CP009888.1"/>
</dbReference>
<protein>
    <recommendedName>
        <fullName evidence="4">Prepilin-type N-terminal cleavage/methylation domain-containing protein</fullName>
    </recommendedName>
</protein>
<dbReference type="Proteomes" id="UP000030341">
    <property type="component" value="Chromosome 1"/>
</dbReference>
<reference evidence="2 3" key="1">
    <citation type="submission" date="2014-11" db="EMBL/GenBank/DDBJ databases">
        <title>Complete Genome Sequence of Pseudoalteromonas sp. Strain OCN003 Isolated from Kaneohe Bay, Oahu, Hawaii.</title>
        <authorList>
            <person name="Beurmann S."/>
            <person name="Videau P."/>
            <person name="Ushijima B."/>
            <person name="Smith A.M."/>
            <person name="Aeby G.S."/>
            <person name="Callahan S.M."/>
            <person name="Belcaid M."/>
        </authorList>
    </citation>
    <scope>NUCLEOTIDE SEQUENCE [LARGE SCALE GENOMIC DNA]</scope>
    <source>
        <strain evidence="2 3">OCN003</strain>
    </source>
</reference>
<accession>A0A0A7EDB7</accession>
<dbReference type="KEGG" id="pseo:OM33_05010"/>
<sequence>MRQINQQGLTLIEVLIAALILFMVIATSSISYQSSIQQLERAEFYDKLSGSMPYIVNQTKFELIKKKGQEGGSFQFADFDVQYKVLKKATKKMSGSNSLQFNNVSAFELALVDIELKISSEDKTRIEKVSVWVAFT</sequence>
<evidence type="ECO:0000256" key="1">
    <source>
        <dbReference type="SAM" id="Phobius"/>
    </source>
</evidence>
<dbReference type="InterPro" id="IPR012902">
    <property type="entry name" value="N_methyl_site"/>
</dbReference>
<keyword evidence="1" id="KW-1133">Transmembrane helix</keyword>
<dbReference type="PROSITE" id="PS00409">
    <property type="entry name" value="PROKAR_NTER_METHYL"/>
    <property type="match status" value="1"/>
</dbReference>
<proteinExistence type="predicted"/>
<dbReference type="Pfam" id="PF07963">
    <property type="entry name" value="N_methyl"/>
    <property type="match status" value="1"/>
</dbReference>
<dbReference type="STRING" id="1348114.OM33_05010"/>
<keyword evidence="3" id="KW-1185">Reference proteome</keyword>
<evidence type="ECO:0000313" key="3">
    <source>
        <dbReference type="Proteomes" id="UP000030341"/>
    </source>
</evidence>